<dbReference type="PANTHER" id="PTHR46580:SF4">
    <property type="entry name" value="ATP_GTP-BINDING PROTEIN"/>
    <property type="match status" value="1"/>
</dbReference>
<dbReference type="Proteomes" id="UP000218824">
    <property type="component" value="Chromosome"/>
</dbReference>
<organism evidence="3 4">
    <name type="scientific">Lysobacter enzymogenes</name>
    <dbReference type="NCBI Taxonomy" id="69"/>
    <lineage>
        <taxon>Bacteria</taxon>
        <taxon>Pseudomonadati</taxon>
        <taxon>Pseudomonadota</taxon>
        <taxon>Gammaproteobacteria</taxon>
        <taxon>Lysobacterales</taxon>
        <taxon>Lysobacteraceae</taxon>
        <taxon>Lysobacter</taxon>
    </lineage>
</organism>
<evidence type="ECO:0000313" key="3">
    <source>
        <dbReference type="EMBL" id="BAV95971.1"/>
    </source>
</evidence>
<keyword evidence="1 2" id="KW-0732">Signal</keyword>
<feature type="signal peptide" evidence="2">
    <location>
        <begin position="1"/>
        <end position="21"/>
    </location>
</feature>
<protein>
    <recommendedName>
        <fullName evidence="5">VCBS repeat-containing protein</fullName>
    </recommendedName>
</protein>
<dbReference type="PANTHER" id="PTHR46580">
    <property type="entry name" value="SENSOR KINASE-RELATED"/>
    <property type="match status" value="1"/>
</dbReference>
<dbReference type="SUPFAM" id="SSF69318">
    <property type="entry name" value="Integrin alpha N-terminal domain"/>
    <property type="match status" value="2"/>
</dbReference>
<dbReference type="InterPro" id="IPR028994">
    <property type="entry name" value="Integrin_alpha_N"/>
</dbReference>
<dbReference type="Pfam" id="PF13517">
    <property type="entry name" value="FG-GAP_3"/>
    <property type="match status" value="3"/>
</dbReference>
<dbReference type="GeneID" id="83062394"/>
<feature type="chain" id="PRO_5043560661" description="VCBS repeat-containing protein" evidence="2">
    <location>
        <begin position="22"/>
        <end position="714"/>
    </location>
</feature>
<sequence>MKTRWTALGLGGLIAIGASWAAYRVATDADAGRTVAVQPPASSARTHGANALPARTALARAAAAATTQAAFSFQAPTIFASSKNTFGVGIGDVTGDGRADLVTLPERPMIYVQQADGSLSSAQPGPNYPDAAFTMLLADINGDGISDILTGRTGGMQMWLADGAGGFRPTSYFDRALSHLQLRPDAVADVDGDGAADFFVETESGGLFFLNDGSGGFRQAPFRFYAQGSELKAGDFDGDGRIEVVAASGREPNGFLTYTSEGQDIQRGADVVLTDAGYSARAIAVGDFDDDGRNDYAVAAVDANKAMKLRIFSPDDQGRPQPTPVALDGHDEPIVTLAVDLDRDGRTDLVVVHRDGLGYYLQGDDGLQAEQFVALPLNADPRKRYVPIAAGDLNGDGCTDLAVAAGASGAIVLYGQNCTPAPVPTQKIAHDVDQDGKSDLLWRYPAGGHWGYWLMDGAQRRSASDYPLDPALQSLAVGRYAAEDRLDVLWRDRDWIWSSRVRAGNGSVSLFLQRPYPDGYRLVASGDIDGDGVDDLLWRDNANTVVAAWAMSHVEVRAGKAYHLPPSWRIAGSGDFDGDGRLDLIWTDGRKMKLWSGRKNLSFAESAMSGYPVGWELAGTGDVDGDGRADLFWRRADLNAFVVWYMDGGRRTGGDSYTVDASWRVLDSGDFDGDGKTDLVWTNGTLMQLWQSKGRSFLGLPMADYPQHWVAIKN</sequence>
<dbReference type="Gene3D" id="2.130.10.130">
    <property type="entry name" value="Integrin alpha, N-terminal"/>
    <property type="match status" value="3"/>
</dbReference>
<dbReference type="EMBL" id="AP014940">
    <property type="protein sequence ID" value="BAV95971.1"/>
    <property type="molecule type" value="Genomic_DNA"/>
</dbReference>
<evidence type="ECO:0008006" key="5">
    <source>
        <dbReference type="Google" id="ProtNLM"/>
    </source>
</evidence>
<accession>A0AAU9AL57</accession>
<dbReference type="InterPro" id="IPR013517">
    <property type="entry name" value="FG-GAP"/>
</dbReference>
<gene>
    <name evidence="3" type="ORF">LEN_0484</name>
</gene>
<dbReference type="AlphaFoldDB" id="A0AAU9AL57"/>
<dbReference type="KEGG" id="lem:LEN_0484"/>
<reference evidence="3 4" key="1">
    <citation type="journal article" date="2017" name="DNA Res.">
        <title>Complete genome sequence and expression profile of the commercial lytic enzyme producer Lysobacter enzymogenes M497-1.</title>
        <authorList>
            <person name="Takami H."/>
            <person name="Toyoda A."/>
            <person name="Uchiyama I."/>
            <person name="Itoh T."/>
            <person name="Takaki Y."/>
            <person name="Arai W."/>
            <person name="Nishi S."/>
            <person name="Kawai M."/>
            <person name="Shinya K."/>
            <person name="Ikeda H."/>
        </authorList>
    </citation>
    <scope>NUCLEOTIDE SEQUENCE [LARGE SCALE GENOMIC DNA]</scope>
    <source>
        <strain evidence="3 4">M497-1</strain>
    </source>
</reference>
<proteinExistence type="predicted"/>
<evidence type="ECO:0000313" key="4">
    <source>
        <dbReference type="Proteomes" id="UP000218824"/>
    </source>
</evidence>
<evidence type="ECO:0000256" key="1">
    <source>
        <dbReference type="ARBA" id="ARBA00022729"/>
    </source>
</evidence>
<name>A0AAU9AL57_LYSEN</name>
<dbReference type="Pfam" id="PF01839">
    <property type="entry name" value="FG-GAP"/>
    <property type="match status" value="1"/>
</dbReference>
<dbReference type="RefSeq" id="WP_096376499.1">
    <property type="nucleotide sequence ID" value="NZ_AP014940.1"/>
</dbReference>
<evidence type="ECO:0000256" key="2">
    <source>
        <dbReference type="SAM" id="SignalP"/>
    </source>
</evidence>